<evidence type="ECO:0000256" key="2">
    <source>
        <dbReference type="ARBA" id="ARBA00023002"/>
    </source>
</evidence>
<dbReference type="InterPro" id="IPR029510">
    <property type="entry name" value="Ald_DH_CS_GLU"/>
</dbReference>
<evidence type="ECO:0000256" key="3">
    <source>
        <dbReference type="ARBA" id="ARBA00024226"/>
    </source>
</evidence>
<dbReference type="Pfam" id="PF00171">
    <property type="entry name" value="Aldedh"/>
    <property type="match status" value="1"/>
</dbReference>
<evidence type="ECO:0000256" key="4">
    <source>
        <dbReference type="ARBA" id="ARBA00049194"/>
    </source>
</evidence>
<sequence length="533" mass="57295">MGRQRLSSHNTTLSGNPSFPPQKKNLNSVLYEILPLSYIKVQTMSPVVAALSPSSYDKLFINGAYVASRSVQTLQLRNPKDNSLVADKVPIANQEDVDLAVSHAEAAFAGPWSRFSAAQRSACLTRLADLMEMHLESILTLDSLTTGNPVSLIPTREKGYIRACLLYYAGWTDKQRGDYFPDDDGFVKLVRHEPLGVCVAINPYNSPVASFMLKAAPCLATGNVLIVKPSEKSPLGSLAVSALFEEAGFPKGVVQVLSGDGSTGALLARHMRVRKISFTGSVATGKKIQEMAAQSNLKRVTLELGGKSPAVIFDDANLENALTWTINGILARSGQVCVAASRLYVQEGIAPSFIEAYKSRMAAAASRLGDPQDPSTTLGPLADSLSFDRVRQMVSRGAEEAELVVGGRQHGDKGCFMEPTVFVNPRPDAQILREEVFGPVAVIVTFKTEDEVIGLANDTEFGLMAGVFTRDVGRAMRLSAKIEAGVVGVNCISVMNMQVPFGGKKASGVGREFGEYALRAFTEPKTILINMNG</sequence>
<organism evidence="9 10">
    <name type="scientific">Phialemonium atrogriseum</name>
    <dbReference type="NCBI Taxonomy" id="1093897"/>
    <lineage>
        <taxon>Eukaryota</taxon>
        <taxon>Fungi</taxon>
        <taxon>Dikarya</taxon>
        <taxon>Ascomycota</taxon>
        <taxon>Pezizomycotina</taxon>
        <taxon>Sordariomycetes</taxon>
        <taxon>Sordariomycetidae</taxon>
        <taxon>Cephalothecales</taxon>
        <taxon>Cephalothecaceae</taxon>
        <taxon>Phialemonium</taxon>
    </lineage>
</organism>
<dbReference type="Proteomes" id="UP001244011">
    <property type="component" value="Unassembled WGS sequence"/>
</dbReference>
<feature type="compositionally biased region" description="Polar residues" evidence="7">
    <location>
        <begin position="1"/>
        <end position="17"/>
    </location>
</feature>
<dbReference type="InterPro" id="IPR016160">
    <property type="entry name" value="Ald_DH_CS_CYS"/>
</dbReference>
<keyword evidence="2 6" id="KW-0560">Oxidoreductase</keyword>
<evidence type="ECO:0000256" key="1">
    <source>
        <dbReference type="ARBA" id="ARBA00009986"/>
    </source>
</evidence>
<comment type="caution">
    <text evidence="9">The sequence shown here is derived from an EMBL/GenBank/DDBJ whole genome shotgun (WGS) entry which is preliminary data.</text>
</comment>
<dbReference type="GO" id="GO:0004029">
    <property type="term" value="F:aldehyde dehydrogenase (NAD+) activity"/>
    <property type="evidence" value="ECO:0007669"/>
    <property type="project" value="UniProtKB-EC"/>
</dbReference>
<dbReference type="InterPro" id="IPR016163">
    <property type="entry name" value="Ald_DH_C"/>
</dbReference>
<dbReference type="FunFam" id="3.40.605.10:FF:000007">
    <property type="entry name" value="NAD/NADP-dependent betaine aldehyde dehydrogenase"/>
    <property type="match status" value="1"/>
</dbReference>
<dbReference type="PROSITE" id="PS00687">
    <property type="entry name" value="ALDEHYDE_DEHYDR_GLU"/>
    <property type="match status" value="1"/>
</dbReference>
<dbReference type="RefSeq" id="XP_060282269.1">
    <property type="nucleotide sequence ID" value="XM_060428356.1"/>
</dbReference>
<feature type="region of interest" description="Disordered" evidence="7">
    <location>
        <begin position="1"/>
        <end position="20"/>
    </location>
</feature>
<evidence type="ECO:0000256" key="6">
    <source>
        <dbReference type="RuleBase" id="RU003345"/>
    </source>
</evidence>
<evidence type="ECO:0000313" key="10">
    <source>
        <dbReference type="Proteomes" id="UP001244011"/>
    </source>
</evidence>
<evidence type="ECO:0000256" key="5">
    <source>
        <dbReference type="PROSITE-ProRule" id="PRU10007"/>
    </source>
</evidence>
<dbReference type="EC" id="1.2.1.3" evidence="3"/>
<feature type="domain" description="Aldehyde dehydrogenase" evidence="8">
    <location>
        <begin position="65"/>
        <end position="527"/>
    </location>
</feature>
<dbReference type="GeneID" id="85311543"/>
<protein>
    <recommendedName>
        <fullName evidence="3">aldehyde dehydrogenase (NAD(+))</fullName>
        <ecNumber evidence="3">1.2.1.3</ecNumber>
    </recommendedName>
</protein>
<dbReference type="PANTHER" id="PTHR11699">
    <property type="entry name" value="ALDEHYDE DEHYDROGENASE-RELATED"/>
    <property type="match status" value="1"/>
</dbReference>
<dbReference type="PROSITE" id="PS00070">
    <property type="entry name" value="ALDEHYDE_DEHYDR_CYS"/>
    <property type="match status" value="1"/>
</dbReference>
<dbReference type="SUPFAM" id="SSF53720">
    <property type="entry name" value="ALDH-like"/>
    <property type="match status" value="1"/>
</dbReference>
<keyword evidence="10" id="KW-1185">Reference proteome</keyword>
<dbReference type="FunFam" id="3.40.309.10:FF:000012">
    <property type="entry name" value="Betaine aldehyde dehydrogenase"/>
    <property type="match status" value="1"/>
</dbReference>
<accession>A0AAJ0C1N4</accession>
<comment type="catalytic activity">
    <reaction evidence="4">
        <text>an aldehyde + NAD(+) + H2O = a carboxylate + NADH + 2 H(+)</text>
        <dbReference type="Rhea" id="RHEA:16185"/>
        <dbReference type="ChEBI" id="CHEBI:15377"/>
        <dbReference type="ChEBI" id="CHEBI:15378"/>
        <dbReference type="ChEBI" id="CHEBI:17478"/>
        <dbReference type="ChEBI" id="CHEBI:29067"/>
        <dbReference type="ChEBI" id="CHEBI:57540"/>
        <dbReference type="ChEBI" id="CHEBI:57945"/>
        <dbReference type="EC" id="1.2.1.3"/>
    </reaction>
</comment>
<proteinExistence type="inferred from homology"/>
<dbReference type="InterPro" id="IPR015590">
    <property type="entry name" value="Aldehyde_DH_dom"/>
</dbReference>
<evidence type="ECO:0000256" key="7">
    <source>
        <dbReference type="SAM" id="MobiDB-lite"/>
    </source>
</evidence>
<reference evidence="9" key="1">
    <citation type="submission" date="2023-06" db="EMBL/GenBank/DDBJ databases">
        <title>Genome-scale phylogeny and comparative genomics of the fungal order Sordariales.</title>
        <authorList>
            <consortium name="Lawrence Berkeley National Laboratory"/>
            <person name="Hensen N."/>
            <person name="Bonometti L."/>
            <person name="Westerberg I."/>
            <person name="Brannstrom I.O."/>
            <person name="Guillou S."/>
            <person name="Cros-Aarteil S."/>
            <person name="Calhoun S."/>
            <person name="Haridas S."/>
            <person name="Kuo A."/>
            <person name="Mondo S."/>
            <person name="Pangilinan J."/>
            <person name="Riley R."/>
            <person name="Labutti K."/>
            <person name="Andreopoulos B."/>
            <person name="Lipzen A."/>
            <person name="Chen C."/>
            <person name="Yanf M."/>
            <person name="Daum C."/>
            <person name="Ng V."/>
            <person name="Clum A."/>
            <person name="Steindorff A."/>
            <person name="Ohm R."/>
            <person name="Martin F."/>
            <person name="Silar P."/>
            <person name="Natvig D."/>
            <person name="Lalanne C."/>
            <person name="Gautier V."/>
            <person name="Ament-Velasquez S.L."/>
            <person name="Kruys A."/>
            <person name="Hutchinson M.I."/>
            <person name="Powell A.J."/>
            <person name="Barry K."/>
            <person name="Miller A.N."/>
            <person name="Grigoriev I.V."/>
            <person name="Debuchy R."/>
            <person name="Gladieux P."/>
            <person name="Thoren M.H."/>
            <person name="Johannesson H."/>
        </authorList>
    </citation>
    <scope>NUCLEOTIDE SEQUENCE</scope>
    <source>
        <strain evidence="9">8032-3</strain>
    </source>
</reference>
<name>A0AAJ0C1N4_9PEZI</name>
<evidence type="ECO:0000313" key="9">
    <source>
        <dbReference type="EMBL" id="KAK1766056.1"/>
    </source>
</evidence>
<dbReference type="InterPro" id="IPR016161">
    <property type="entry name" value="Ald_DH/histidinol_DH"/>
</dbReference>
<dbReference type="Gene3D" id="3.40.309.10">
    <property type="entry name" value="Aldehyde Dehydrogenase, Chain A, domain 2"/>
    <property type="match status" value="1"/>
</dbReference>
<dbReference type="AlphaFoldDB" id="A0AAJ0C1N4"/>
<dbReference type="Gene3D" id="3.40.605.10">
    <property type="entry name" value="Aldehyde Dehydrogenase, Chain A, domain 1"/>
    <property type="match status" value="1"/>
</dbReference>
<dbReference type="InterPro" id="IPR016162">
    <property type="entry name" value="Ald_DH_N"/>
</dbReference>
<dbReference type="EMBL" id="MU839013">
    <property type="protein sequence ID" value="KAK1766056.1"/>
    <property type="molecule type" value="Genomic_DNA"/>
</dbReference>
<comment type="similarity">
    <text evidence="1 6">Belongs to the aldehyde dehydrogenase family.</text>
</comment>
<gene>
    <name evidence="9" type="ORF">QBC33DRAFT_543235</name>
</gene>
<evidence type="ECO:0000259" key="8">
    <source>
        <dbReference type="Pfam" id="PF00171"/>
    </source>
</evidence>
<feature type="active site" evidence="5">
    <location>
        <position position="303"/>
    </location>
</feature>